<dbReference type="EMBL" id="BRXS01000007">
    <property type="protein sequence ID" value="GLC27943.1"/>
    <property type="molecule type" value="Genomic_DNA"/>
</dbReference>
<evidence type="ECO:0000259" key="4">
    <source>
        <dbReference type="PROSITE" id="PS50885"/>
    </source>
</evidence>
<dbReference type="AlphaFoldDB" id="A0AA37VCP9"/>
<dbReference type="SMART" id="SM00267">
    <property type="entry name" value="GGDEF"/>
    <property type="match status" value="1"/>
</dbReference>
<keyword evidence="7" id="KW-1185">Reference proteome</keyword>
<dbReference type="PROSITE" id="PS50887">
    <property type="entry name" value="GGDEF"/>
    <property type="match status" value="1"/>
</dbReference>
<feature type="coiled-coil region" evidence="1">
    <location>
        <begin position="229"/>
        <end position="256"/>
    </location>
</feature>
<organism evidence="6 7">
    <name type="scientific">Roseisolibacter agri</name>
    <dbReference type="NCBI Taxonomy" id="2014610"/>
    <lineage>
        <taxon>Bacteria</taxon>
        <taxon>Pseudomonadati</taxon>
        <taxon>Gemmatimonadota</taxon>
        <taxon>Gemmatimonadia</taxon>
        <taxon>Gemmatimonadales</taxon>
        <taxon>Gemmatimonadaceae</taxon>
        <taxon>Roseisolibacter</taxon>
    </lineage>
</organism>
<evidence type="ECO:0000256" key="2">
    <source>
        <dbReference type="SAM" id="Phobius"/>
    </source>
</evidence>
<keyword evidence="2" id="KW-0812">Transmembrane</keyword>
<dbReference type="Gene3D" id="3.30.70.270">
    <property type="match status" value="1"/>
</dbReference>
<dbReference type="InterPro" id="IPR052155">
    <property type="entry name" value="Biofilm_reg_signaling"/>
</dbReference>
<dbReference type="SMART" id="SM00065">
    <property type="entry name" value="GAF"/>
    <property type="match status" value="1"/>
</dbReference>
<dbReference type="CDD" id="cd01949">
    <property type="entry name" value="GGDEF"/>
    <property type="match status" value="1"/>
</dbReference>
<sequence>MPTHNADGLEPVERAMVLRARHRQSINMRWSLATLGMVLALGDAVFDISAAPWQLVITVPALVGVANAIASLRLNADRYTPNDVWRLLIVDAFGLAGMAAVAGIAGYGALPFYVMVIGGYALGFPELARTLLAIVAVLHPLARYSSSQILGFPLSTGLILVEAAALAGVGWLTTLAPAINTVRTRRARAALSALERGDFTVRLPERSPDDLGLLAASFNRTAETLGQSVAALETVIAQHEAEVAGHERAREALRESEARLWIAQSEAQGTAARMRAVANAAAGVLAADSLAALHDVLRDACRQVIEFDAFSLAMHDEASDCWQPLGASDPALVEERLGKLVLERRTALRLSARRGSEGERRSGSVLLAPLETADGMLGVLALHNERDDAYSEADLEVSEVLAHLATTAIHNVTLVAELRCSREAFAHQAHHDPLTGLANRARLHERLAQVLSAADTDAVAVMVLDLDGFKRVNDSLGHAAGDELLCEVSKRLLNATRGCDLVTRLGGDEFAVLLENARSDADATAVAERILTSLRTPFVLGTAEAVVGTSIGIARPAPLEGADAGAPPTRAAVVERADAMLRDADLAMYRAKAGGKGRFAFFEPSMHAEAVARLALEADLRAALEREELAISYQPIVTLQDATVIGVEALVRWEHPTRGSMKPADFVPVAEETGLITSIGAWVMQEACRRVAGWNAARVGAGQEPLTLTVNVSARQVYEPGFVDGVLEVLAETGFDAAQLLLEITESVLLDRPELARERFLALRDAGVRLAVDDFGTGYSALGYLQAFPIDTLKIDKSFVAGLRRGSGSQAALARTIVALGRALSLRTIAEGVEDEDQRIALRDAGCAFGQGFLFSGPLDPVAAEAMLVPRVARTRGKRALKLA</sequence>
<dbReference type="PANTHER" id="PTHR44757">
    <property type="entry name" value="DIGUANYLATE CYCLASE DGCP"/>
    <property type="match status" value="1"/>
</dbReference>
<keyword evidence="2" id="KW-1133">Transmembrane helix</keyword>
<dbReference type="PROSITE" id="PS50885">
    <property type="entry name" value="HAMP"/>
    <property type="match status" value="1"/>
</dbReference>
<dbReference type="InterPro" id="IPR003660">
    <property type="entry name" value="HAMP_dom"/>
</dbReference>
<dbReference type="InterPro" id="IPR035919">
    <property type="entry name" value="EAL_sf"/>
</dbReference>
<dbReference type="NCBIfam" id="TIGR00254">
    <property type="entry name" value="GGDEF"/>
    <property type="match status" value="1"/>
</dbReference>
<dbReference type="GO" id="GO:0007165">
    <property type="term" value="P:signal transduction"/>
    <property type="evidence" value="ECO:0007669"/>
    <property type="project" value="InterPro"/>
</dbReference>
<dbReference type="SUPFAM" id="SSF55781">
    <property type="entry name" value="GAF domain-like"/>
    <property type="match status" value="1"/>
</dbReference>
<dbReference type="GO" id="GO:0016020">
    <property type="term" value="C:membrane"/>
    <property type="evidence" value="ECO:0007669"/>
    <property type="project" value="InterPro"/>
</dbReference>
<protein>
    <submittedName>
        <fullName evidence="6">Uncharacterized protein</fullName>
    </submittedName>
</protein>
<feature type="domain" description="GGDEF" evidence="5">
    <location>
        <begin position="457"/>
        <end position="604"/>
    </location>
</feature>
<dbReference type="InterPro" id="IPR029787">
    <property type="entry name" value="Nucleotide_cyclase"/>
</dbReference>
<dbReference type="PROSITE" id="PS50883">
    <property type="entry name" value="EAL"/>
    <property type="match status" value="1"/>
</dbReference>
<dbReference type="InterPro" id="IPR029016">
    <property type="entry name" value="GAF-like_dom_sf"/>
</dbReference>
<evidence type="ECO:0000313" key="6">
    <source>
        <dbReference type="EMBL" id="GLC27943.1"/>
    </source>
</evidence>
<comment type="caution">
    <text evidence="6">The sequence shown here is derived from an EMBL/GenBank/DDBJ whole genome shotgun (WGS) entry which is preliminary data.</text>
</comment>
<dbReference type="CDD" id="cd06225">
    <property type="entry name" value="HAMP"/>
    <property type="match status" value="1"/>
</dbReference>
<evidence type="ECO:0000259" key="3">
    <source>
        <dbReference type="PROSITE" id="PS50883"/>
    </source>
</evidence>
<dbReference type="InterPro" id="IPR000160">
    <property type="entry name" value="GGDEF_dom"/>
</dbReference>
<proteinExistence type="predicted"/>
<feature type="domain" description="HAMP" evidence="4">
    <location>
        <begin position="185"/>
        <end position="230"/>
    </location>
</feature>
<dbReference type="InterPro" id="IPR043128">
    <property type="entry name" value="Rev_trsase/Diguanyl_cyclase"/>
</dbReference>
<dbReference type="Gene3D" id="6.10.340.10">
    <property type="match status" value="1"/>
</dbReference>
<keyword evidence="1" id="KW-0175">Coiled coil</keyword>
<name>A0AA37VCP9_9BACT</name>
<evidence type="ECO:0000259" key="5">
    <source>
        <dbReference type="PROSITE" id="PS50887"/>
    </source>
</evidence>
<gene>
    <name evidence="6" type="ORF">rosag_44560</name>
</gene>
<dbReference type="PANTHER" id="PTHR44757:SF2">
    <property type="entry name" value="BIOFILM ARCHITECTURE MAINTENANCE PROTEIN MBAA"/>
    <property type="match status" value="1"/>
</dbReference>
<feature type="domain" description="EAL" evidence="3">
    <location>
        <begin position="613"/>
        <end position="872"/>
    </location>
</feature>
<keyword evidence="2" id="KW-0472">Membrane</keyword>
<accession>A0AA37VCP9</accession>
<feature type="transmembrane region" description="Helical" evidence="2">
    <location>
        <begin position="112"/>
        <end position="138"/>
    </location>
</feature>
<dbReference type="SMART" id="SM00052">
    <property type="entry name" value="EAL"/>
    <property type="match status" value="1"/>
</dbReference>
<dbReference type="Gene3D" id="3.20.20.450">
    <property type="entry name" value="EAL domain"/>
    <property type="match status" value="1"/>
</dbReference>
<feature type="transmembrane region" description="Helical" evidence="2">
    <location>
        <begin position="26"/>
        <end position="46"/>
    </location>
</feature>
<feature type="transmembrane region" description="Helical" evidence="2">
    <location>
        <begin position="150"/>
        <end position="172"/>
    </location>
</feature>
<dbReference type="SMART" id="SM00304">
    <property type="entry name" value="HAMP"/>
    <property type="match status" value="1"/>
</dbReference>
<reference evidence="6" key="1">
    <citation type="submission" date="2022-08" db="EMBL/GenBank/DDBJ databases">
        <title>Draft genome sequencing of Roseisolibacter agri AW1220.</title>
        <authorList>
            <person name="Tobiishi Y."/>
            <person name="Tonouchi A."/>
        </authorList>
    </citation>
    <scope>NUCLEOTIDE SEQUENCE</scope>
    <source>
        <strain evidence="6">AW1220</strain>
    </source>
</reference>
<evidence type="ECO:0000313" key="7">
    <source>
        <dbReference type="Proteomes" id="UP001161325"/>
    </source>
</evidence>
<dbReference type="Pfam" id="PF13492">
    <property type="entry name" value="GAF_3"/>
    <property type="match status" value="1"/>
</dbReference>
<evidence type="ECO:0000256" key="1">
    <source>
        <dbReference type="SAM" id="Coils"/>
    </source>
</evidence>
<dbReference type="Proteomes" id="UP001161325">
    <property type="component" value="Unassembled WGS sequence"/>
</dbReference>
<dbReference type="SUPFAM" id="SSF141868">
    <property type="entry name" value="EAL domain-like"/>
    <property type="match status" value="1"/>
</dbReference>
<dbReference type="Gene3D" id="3.30.450.40">
    <property type="match status" value="1"/>
</dbReference>
<dbReference type="Pfam" id="PF00990">
    <property type="entry name" value="GGDEF"/>
    <property type="match status" value="1"/>
</dbReference>
<feature type="transmembrane region" description="Helical" evidence="2">
    <location>
        <begin position="52"/>
        <end position="72"/>
    </location>
</feature>
<dbReference type="CDD" id="cd01948">
    <property type="entry name" value="EAL"/>
    <property type="match status" value="1"/>
</dbReference>
<dbReference type="Pfam" id="PF00563">
    <property type="entry name" value="EAL"/>
    <property type="match status" value="1"/>
</dbReference>
<dbReference type="SUPFAM" id="SSF55073">
    <property type="entry name" value="Nucleotide cyclase"/>
    <property type="match status" value="1"/>
</dbReference>
<dbReference type="RefSeq" id="WP_284352371.1">
    <property type="nucleotide sequence ID" value="NZ_BRXS01000007.1"/>
</dbReference>
<dbReference type="InterPro" id="IPR001633">
    <property type="entry name" value="EAL_dom"/>
</dbReference>
<dbReference type="InterPro" id="IPR003018">
    <property type="entry name" value="GAF"/>
</dbReference>
<dbReference type="Pfam" id="PF00672">
    <property type="entry name" value="HAMP"/>
    <property type="match status" value="1"/>
</dbReference>
<feature type="transmembrane region" description="Helical" evidence="2">
    <location>
        <begin position="84"/>
        <end position="106"/>
    </location>
</feature>